<name>A0A6J5N163_9CAUD</name>
<evidence type="ECO:0000256" key="1">
    <source>
        <dbReference type="SAM" id="Phobius"/>
    </source>
</evidence>
<accession>A0A6J5N163</accession>
<protein>
    <submittedName>
        <fullName evidence="2">Uncharacterized protein</fullName>
    </submittedName>
</protein>
<keyword evidence="1" id="KW-0812">Transmembrane</keyword>
<keyword evidence="1" id="KW-1133">Transmembrane helix</keyword>
<dbReference type="EMBL" id="LR796585">
    <property type="protein sequence ID" value="CAB4152392.1"/>
    <property type="molecule type" value="Genomic_DNA"/>
</dbReference>
<keyword evidence="1" id="KW-0472">Membrane</keyword>
<sequence length="55" mass="6299">MFSNELEISINSSLQKRQYQLAIEPSTLTFFVSIILPQCLLLQIGRLFISPKKSN</sequence>
<reference evidence="2" key="1">
    <citation type="submission" date="2020-04" db="EMBL/GenBank/DDBJ databases">
        <authorList>
            <person name="Chiriac C."/>
            <person name="Salcher M."/>
            <person name="Ghai R."/>
            <person name="Kavagutti S V."/>
        </authorList>
    </citation>
    <scope>NUCLEOTIDE SEQUENCE</scope>
</reference>
<feature type="transmembrane region" description="Helical" evidence="1">
    <location>
        <begin position="28"/>
        <end position="49"/>
    </location>
</feature>
<evidence type="ECO:0000313" key="2">
    <source>
        <dbReference type="EMBL" id="CAB4152392.1"/>
    </source>
</evidence>
<proteinExistence type="predicted"/>
<gene>
    <name evidence="2" type="ORF">UFOVP606_8</name>
</gene>
<organism evidence="2">
    <name type="scientific">uncultured Caudovirales phage</name>
    <dbReference type="NCBI Taxonomy" id="2100421"/>
    <lineage>
        <taxon>Viruses</taxon>
        <taxon>Duplodnaviria</taxon>
        <taxon>Heunggongvirae</taxon>
        <taxon>Uroviricota</taxon>
        <taxon>Caudoviricetes</taxon>
        <taxon>Peduoviridae</taxon>
        <taxon>Maltschvirus</taxon>
        <taxon>Maltschvirus maltsch</taxon>
    </lineage>
</organism>